<dbReference type="InterPro" id="IPR012373">
    <property type="entry name" value="Ferrdict_sens_TM"/>
</dbReference>
<dbReference type="Gene3D" id="2.60.120.1440">
    <property type="match status" value="1"/>
</dbReference>
<sequence>MNLPMERGIPSRALEEAADWFASLGEAGADRRIRQRWQAWLDADPAHAQAWQAVERISGHFSPLRSQAGAARRALEVPRHGARRRTLGVLAAVLTLGAPLAALRLPWREWEYGLSTALATHRSGRGESRAVELADGGSAWIGSDSALDVDYGPALRRLRLLRGDLLVHTAADTAVPPRPFVVDTVHGRLRALGTRFAVHTEAAHTRIDVFEGAVELSPAAAPADTRVVAAGEYALLGPRAVESQGRADLARSGLARGVLVADGLRLDELLAELGRWHPLAIGCMPDVGALRVVGTYPLQEPERVLAALEASLPVRIERGRHAILIAARPAPAAVTPPRRRP</sequence>
<feature type="domain" description="FecR N-terminal" evidence="2">
    <location>
        <begin position="15"/>
        <end position="57"/>
    </location>
</feature>
<gene>
    <name evidence="3" type="ORF">ACFPTN_03475</name>
</gene>
<dbReference type="PIRSF" id="PIRSF018266">
    <property type="entry name" value="FecR"/>
    <property type="match status" value="1"/>
</dbReference>
<dbReference type="RefSeq" id="WP_096448678.1">
    <property type="nucleotide sequence ID" value="NZ_JBHSOG010000010.1"/>
</dbReference>
<feature type="domain" description="FecR protein" evidence="1">
    <location>
        <begin position="120"/>
        <end position="215"/>
    </location>
</feature>
<dbReference type="PANTHER" id="PTHR30273">
    <property type="entry name" value="PERIPLASMIC SIGNAL SENSOR AND SIGMA FACTOR ACTIVATOR FECR-RELATED"/>
    <property type="match status" value="1"/>
</dbReference>
<dbReference type="PANTHER" id="PTHR30273:SF2">
    <property type="entry name" value="PROTEIN FECR"/>
    <property type="match status" value="1"/>
</dbReference>
<comment type="caution">
    <text evidence="3">The sequence shown here is derived from an EMBL/GenBank/DDBJ whole genome shotgun (WGS) entry which is preliminary data.</text>
</comment>
<evidence type="ECO:0000259" key="2">
    <source>
        <dbReference type="Pfam" id="PF16220"/>
    </source>
</evidence>
<accession>A0ABW1AMN1</accession>
<dbReference type="InterPro" id="IPR006860">
    <property type="entry name" value="FecR"/>
</dbReference>
<protein>
    <submittedName>
        <fullName evidence="3">FecR domain-containing protein</fullName>
    </submittedName>
</protein>
<dbReference type="Pfam" id="PF04773">
    <property type="entry name" value="FecR"/>
    <property type="match status" value="1"/>
</dbReference>
<organism evidence="3 4">
    <name type="scientific">Thauera sinica</name>
    <dbReference type="NCBI Taxonomy" id="2665146"/>
    <lineage>
        <taxon>Bacteria</taxon>
        <taxon>Pseudomonadati</taxon>
        <taxon>Pseudomonadota</taxon>
        <taxon>Betaproteobacteria</taxon>
        <taxon>Rhodocyclales</taxon>
        <taxon>Zoogloeaceae</taxon>
        <taxon>Thauera</taxon>
    </lineage>
</organism>
<evidence type="ECO:0000259" key="1">
    <source>
        <dbReference type="Pfam" id="PF04773"/>
    </source>
</evidence>
<dbReference type="EMBL" id="JBHSOG010000010">
    <property type="protein sequence ID" value="MFC5768425.1"/>
    <property type="molecule type" value="Genomic_DNA"/>
</dbReference>
<dbReference type="InterPro" id="IPR032623">
    <property type="entry name" value="FecR_N"/>
</dbReference>
<dbReference type="Pfam" id="PF16220">
    <property type="entry name" value="DUF4880"/>
    <property type="match status" value="1"/>
</dbReference>
<name>A0ABW1AMN1_9RHOO</name>
<evidence type="ECO:0000313" key="3">
    <source>
        <dbReference type="EMBL" id="MFC5768425.1"/>
    </source>
</evidence>
<dbReference type="Proteomes" id="UP001595974">
    <property type="component" value="Unassembled WGS sequence"/>
</dbReference>
<proteinExistence type="predicted"/>
<evidence type="ECO:0000313" key="4">
    <source>
        <dbReference type="Proteomes" id="UP001595974"/>
    </source>
</evidence>
<reference evidence="4" key="1">
    <citation type="journal article" date="2019" name="Int. J. Syst. Evol. Microbiol.">
        <title>The Global Catalogue of Microorganisms (GCM) 10K type strain sequencing project: providing services to taxonomists for standard genome sequencing and annotation.</title>
        <authorList>
            <consortium name="The Broad Institute Genomics Platform"/>
            <consortium name="The Broad Institute Genome Sequencing Center for Infectious Disease"/>
            <person name="Wu L."/>
            <person name="Ma J."/>
        </authorList>
    </citation>
    <scope>NUCLEOTIDE SEQUENCE [LARGE SCALE GENOMIC DNA]</scope>
    <source>
        <strain evidence="4">SHR3</strain>
    </source>
</reference>
<keyword evidence="4" id="KW-1185">Reference proteome</keyword>